<keyword evidence="7" id="KW-1185">Reference proteome</keyword>
<feature type="domain" description="Peptidase A1" evidence="5">
    <location>
        <begin position="80"/>
        <end position="395"/>
    </location>
</feature>
<evidence type="ECO:0000256" key="4">
    <source>
        <dbReference type="RuleBase" id="RU000454"/>
    </source>
</evidence>
<reference evidence="7" key="1">
    <citation type="journal article" date="2017" name="Nat. Ecol. Evol.">
        <title>Genome expansion and lineage-specific genetic innovations in the forest pathogenic fungi Armillaria.</title>
        <authorList>
            <person name="Sipos G."/>
            <person name="Prasanna A.N."/>
            <person name="Walter M.C."/>
            <person name="O'Connor E."/>
            <person name="Balint B."/>
            <person name="Krizsan K."/>
            <person name="Kiss B."/>
            <person name="Hess J."/>
            <person name="Varga T."/>
            <person name="Slot J."/>
            <person name="Riley R."/>
            <person name="Boka B."/>
            <person name="Rigling D."/>
            <person name="Barry K."/>
            <person name="Lee J."/>
            <person name="Mihaltcheva S."/>
            <person name="LaButti K."/>
            <person name="Lipzen A."/>
            <person name="Waldron R."/>
            <person name="Moloney N.M."/>
            <person name="Sperisen C."/>
            <person name="Kredics L."/>
            <person name="Vagvoelgyi C."/>
            <person name="Patrignani A."/>
            <person name="Fitzpatrick D."/>
            <person name="Nagy I."/>
            <person name="Doyle S."/>
            <person name="Anderson J.B."/>
            <person name="Grigoriev I.V."/>
            <person name="Gueldener U."/>
            <person name="Muensterkoetter M."/>
            <person name="Nagy L.G."/>
        </authorList>
    </citation>
    <scope>NUCLEOTIDE SEQUENCE [LARGE SCALE GENOMIC DNA]</scope>
    <source>
        <strain evidence="7">C18/9</strain>
    </source>
</reference>
<evidence type="ECO:0000259" key="5">
    <source>
        <dbReference type="PROSITE" id="PS51767"/>
    </source>
</evidence>
<dbReference type="OMA" id="DMANGEM"/>
<protein>
    <submittedName>
        <fullName evidence="6">Related to Polyporopepsin</fullName>
    </submittedName>
</protein>
<dbReference type="Proteomes" id="UP000219338">
    <property type="component" value="Unassembled WGS sequence"/>
</dbReference>
<proteinExistence type="inferred from homology"/>
<evidence type="ECO:0000313" key="6">
    <source>
        <dbReference type="EMBL" id="SJL07822.1"/>
    </source>
</evidence>
<dbReference type="PANTHER" id="PTHR47966">
    <property type="entry name" value="BETA-SITE APP-CLEAVING ENZYME, ISOFORM A-RELATED"/>
    <property type="match status" value="1"/>
</dbReference>
<dbReference type="Gene3D" id="2.40.70.10">
    <property type="entry name" value="Acid Proteases"/>
    <property type="match status" value="2"/>
</dbReference>
<dbReference type="SUPFAM" id="SSF50630">
    <property type="entry name" value="Acid proteases"/>
    <property type="match status" value="1"/>
</dbReference>
<dbReference type="InterPro" id="IPR001461">
    <property type="entry name" value="Aspartic_peptidase_A1"/>
</dbReference>
<dbReference type="InterPro" id="IPR033121">
    <property type="entry name" value="PEPTIDASE_A1"/>
</dbReference>
<dbReference type="PRINTS" id="PR00792">
    <property type="entry name" value="PEPSIN"/>
</dbReference>
<keyword evidence="2 4" id="KW-0064">Aspartyl protease</keyword>
<evidence type="ECO:0000256" key="1">
    <source>
        <dbReference type="ARBA" id="ARBA00007447"/>
    </source>
</evidence>
<dbReference type="GO" id="GO:0006508">
    <property type="term" value="P:proteolysis"/>
    <property type="evidence" value="ECO:0007669"/>
    <property type="project" value="UniProtKB-KW"/>
</dbReference>
<accession>A0A284RGF7</accession>
<sequence length="405" mass="43190">MSRVSVNALPFSTRLHPKCGHAKDILARDRARAQKLMSGMQPHGPLVIQEMCKKDGSRRAQSGQPDSGNSIDVTDAAVTYTCMVKMGQPGQSFKLLIDTGSSNTWVGADKEYKPSPSCKNTRKSVNVSYGSGSFTGMEMMDRCELSPGLVIDQQSIGVASSAQGFQGVDGILGIGPVDLTQGTVGGMGNIPTVTDNLKSEGKIPKESIAISYQPTTGADMANGEMTFGSEDSSKYTGDIAYVPITSTSPANKYWGIDQSMTYGKNMTIMSKCAGIVDTGTTLLLMSSGACKKYMEATGAKMDEATGLLCVTKEQFGKMENLCFKMGSTTFEMTPNAQIWPRSLNAMMGGKADGIYLVVADMGDMGGSGLEFIDGFAFLQRFYSVYDTTNCCVGMANTPHTQDNTN</sequence>
<organism evidence="6 7">
    <name type="scientific">Armillaria ostoyae</name>
    <name type="common">Armillaria root rot fungus</name>
    <dbReference type="NCBI Taxonomy" id="47428"/>
    <lineage>
        <taxon>Eukaryota</taxon>
        <taxon>Fungi</taxon>
        <taxon>Dikarya</taxon>
        <taxon>Basidiomycota</taxon>
        <taxon>Agaricomycotina</taxon>
        <taxon>Agaricomycetes</taxon>
        <taxon>Agaricomycetidae</taxon>
        <taxon>Agaricales</taxon>
        <taxon>Marasmiineae</taxon>
        <taxon>Physalacriaceae</taxon>
        <taxon>Armillaria</taxon>
    </lineage>
</organism>
<dbReference type="EMBL" id="FUEG01000008">
    <property type="protein sequence ID" value="SJL07822.1"/>
    <property type="molecule type" value="Genomic_DNA"/>
</dbReference>
<comment type="similarity">
    <text evidence="1 4">Belongs to the peptidase A1 family.</text>
</comment>
<dbReference type="GO" id="GO:0004190">
    <property type="term" value="F:aspartic-type endopeptidase activity"/>
    <property type="evidence" value="ECO:0007669"/>
    <property type="project" value="UniProtKB-KW"/>
</dbReference>
<dbReference type="CDD" id="cd05471">
    <property type="entry name" value="pepsin_like"/>
    <property type="match status" value="1"/>
</dbReference>
<evidence type="ECO:0000313" key="7">
    <source>
        <dbReference type="Proteomes" id="UP000219338"/>
    </source>
</evidence>
<dbReference type="PANTHER" id="PTHR47966:SF51">
    <property type="entry name" value="BETA-SITE APP-CLEAVING ENZYME, ISOFORM A-RELATED"/>
    <property type="match status" value="1"/>
</dbReference>
<dbReference type="OrthoDB" id="660550at2759"/>
<keyword evidence="4" id="KW-0645">Protease</keyword>
<dbReference type="Pfam" id="PF00026">
    <property type="entry name" value="Asp"/>
    <property type="match status" value="1"/>
</dbReference>
<evidence type="ECO:0000256" key="2">
    <source>
        <dbReference type="ARBA" id="ARBA00022750"/>
    </source>
</evidence>
<gene>
    <name evidence="6" type="ORF">ARMOST_11174</name>
</gene>
<keyword evidence="4" id="KW-0378">Hydrolase</keyword>
<dbReference type="STRING" id="47428.A0A284RGF7"/>
<dbReference type="PROSITE" id="PS00141">
    <property type="entry name" value="ASP_PROTEASE"/>
    <property type="match status" value="2"/>
</dbReference>
<feature type="active site" evidence="3">
    <location>
        <position position="277"/>
    </location>
</feature>
<dbReference type="InterPro" id="IPR001969">
    <property type="entry name" value="Aspartic_peptidase_AS"/>
</dbReference>
<feature type="active site" evidence="3">
    <location>
        <position position="98"/>
    </location>
</feature>
<name>A0A284RGF7_ARMOS</name>
<dbReference type="InterPro" id="IPR021109">
    <property type="entry name" value="Peptidase_aspartic_dom_sf"/>
</dbReference>
<dbReference type="InterPro" id="IPR034164">
    <property type="entry name" value="Pepsin-like_dom"/>
</dbReference>
<evidence type="ECO:0000256" key="3">
    <source>
        <dbReference type="PIRSR" id="PIRSR601461-1"/>
    </source>
</evidence>
<dbReference type="AlphaFoldDB" id="A0A284RGF7"/>
<dbReference type="PROSITE" id="PS51767">
    <property type="entry name" value="PEPTIDASE_A1"/>
    <property type="match status" value="1"/>
</dbReference>